<comment type="similarity">
    <text evidence="2">Belongs to the two pore domain potassium channel (TC 1.A.1.7) family.</text>
</comment>
<dbReference type="PANTHER" id="PTHR11003">
    <property type="entry name" value="POTASSIUM CHANNEL, SUBFAMILY K"/>
    <property type="match status" value="1"/>
</dbReference>
<dbReference type="InterPro" id="IPR011992">
    <property type="entry name" value="EF-hand-dom_pair"/>
</dbReference>
<dbReference type="GO" id="GO:0015271">
    <property type="term" value="F:outward rectifier potassium channel activity"/>
    <property type="evidence" value="ECO:0007669"/>
    <property type="project" value="TreeGrafter"/>
</dbReference>
<dbReference type="GO" id="GO:0005886">
    <property type="term" value="C:plasma membrane"/>
    <property type="evidence" value="ECO:0007669"/>
    <property type="project" value="TreeGrafter"/>
</dbReference>
<dbReference type="InterPro" id="IPR003280">
    <property type="entry name" value="2pore_dom_K_chnl"/>
</dbReference>
<evidence type="ECO:0000259" key="12">
    <source>
        <dbReference type="Pfam" id="PF07885"/>
    </source>
</evidence>
<feature type="transmembrane region" description="Helical" evidence="11">
    <location>
        <begin position="204"/>
        <end position="221"/>
    </location>
</feature>
<keyword evidence="7" id="KW-0406">Ion transport</keyword>
<dbReference type="EMBL" id="OIVN01006192">
    <property type="protein sequence ID" value="SPD27405.1"/>
    <property type="molecule type" value="Genomic_DNA"/>
</dbReference>
<dbReference type="AlphaFoldDB" id="A0A2N9ISQ8"/>
<feature type="transmembrane region" description="Helical" evidence="11">
    <location>
        <begin position="179"/>
        <end position="198"/>
    </location>
</feature>
<feature type="transmembrane region" description="Helical" evidence="11">
    <location>
        <begin position="91"/>
        <end position="110"/>
    </location>
</feature>
<dbReference type="Gene3D" id="1.10.287.70">
    <property type="match status" value="2"/>
</dbReference>
<dbReference type="PANTHER" id="PTHR11003:SF291">
    <property type="entry name" value="IP11374P"/>
    <property type="match status" value="1"/>
</dbReference>
<evidence type="ECO:0000256" key="4">
    <source>
        <dbReference type="ARBA" id="ARBA00022692"/>
    </source>
</evidence>
<dbReference type="Pfam" id="PF07885">
    <property type="entry name" value="Ion_trans_2"/>
    <property type="match status" value="2"/>
</dbReference>
<dbReference type="SUPFAM" id="SSF81324">
    <property type="entry name" value="Voltage-gated potassium channels"/>
    <property type="match status" value="2"/>
</dbReference>
<sequence length="349" mass="38785">MASNAASRSDPLTDSVSKRTSNIDPSPVQRICLKARILLDRFLLTHSTCIFGKLDPTLLRIVIFLAIYLGLGTLCFSLLEPQMKGQKTNGIIDAIYFCIVTMATVGYGDIVPDTVLTKLLVCAFAFMGMALVALGLTKAGDYLLKMQGDLLVKVLHLDQNASADDIDKLLETKGVKRRCFLVSVFILVLIIAGTAFLATVEKMNLINAFYCVCVTVTTLGYGDNSFKTKRGRIFAVFWILLSTISMAQLLCYIAELCAQRRKRDLVKRVLSHKMTNADLEQADLDKSKAVEMAEFILHKLKQMEKITEDDIALLKEEFNKNDIDKSKTLTESDLMASSINSNREVTLPM</sequence>
<dbReference type="InterPro" id="IPR013099">
    <property type="entry name" value="K_chnl_dom"/>
</dbReference>
<comment type="subcellular location">
    <subcellularLocation>
        <location evidence="1">Membrane</location>
        <topology evidence="1">Multi-pass membrane protein</topology>
    </subcellularLocation>
</comment>
<evidence type="ECO:0000256" key="9">
    <source>
        <dbReference type="ARBA" id="ARBA00023303"/>
    </source>
</evidence>
<dbReference type="SUPFAM" id="SSF47473">
    <property type="entry name" value="EF-hand"/>
    <property type="match status" value="1"/>
</dbReference>
<accession>A0A2N9ISQ8</accession>
<keyword evidence="5" id="KW-0106">Calcium</keyword>
<evidence type="ECO:0000256" key="1">
    <source>
        <dbReference type="ARBA" id="ARBA00004141"/>
    </source>
</evidence>
<name>A0A2N9ISQ8_FAGSY</name>
<keyword evidence="4 11" id="KW-0812">Transmembrane</keyword>
<evidence type="ECO:0000313" key="13">
    <source>
        <dbReference type="EMBL" id="SPD27405.1"/>
    </source>
</evidence>
<evidence type="ECO:0000256" key="5">
    <source>
        <dbReference type="ARBA" id="ARBA00022837"/>
    </source>
</evidence>
<dbReference type="GO" id="GO:0022841">
    <property type="term" value="F:potassium ion leak channel activity"/>
    <property type="evidence" value="ECO:0007669"/>
    <property type="project" value="TreeGrafter"/>
</dbReference>
<keyword evidence="8 11" id="KW-0472">Membrane</keyword>
<evidence type="ECO:0000256" key="3">
    <source>
        <dbReference type="ARBA" id="ARBA00022448"/>
    </source>
</evidence>
<evidence type="ECO:0000256" key="10">
    <source>
        <dbReference type="SAM" id="MobiDB-lite"/>
    </source>
</evidence>
<gene>
    <name evidence="13" type="ORF">FSB_LOCUS55287</name>
</gene>
<proteinExistence type="inferred from homology"/>
<dbReference type="GO" id="GO:0009705">
    <property type="term" value="C:plant-type vacuole membrane"/>
    <property type="evidence" value="ECO:0007669"/>
    <property type="project" value="TreeGrafter"/>
</dbReference>
<keyword evidence="9" id="KW-0407">Ion channel</keyword>
<dbReference type="GO" id="GO:0030322">
    <property type="term" value="P:stabilization of membrane potential"/>
    <property type="evidence" value="ECO:0007669"/>
    <property type="project" value="TreeGrafter"/>
</dbReference>
<feature type="transmembrane region" description="Helical" evidence="11">
    <location>
        <begin position="61"/>
        <end position="79"/>
    </location>
</feature>
<evidence type="ECO:0000256" key="7">
    <source>
        <dbReference type="ARBA" id="ARBA00023065"/>
    </source>
</evidence>
<feature type="transmembrane region" description="Helical" evidence="11">
    <location>
        <begin position="233"/>
        <end position="255"/>
    </location>
</feature>
<organism evidence="13">
    <name type="scientific">Fagus sylvatica</name>
    <name type="common">Beechnut</name>
    <dbReference type="NCBI Taxonomy" id="28930"/>
    <lineage>
        <taxon>Eukaryota</taxon>
        <taxon>Viridiplantae</taxon>
        <taxon>Streptophyta</taxon>
        <taxon>Embryophyta</taxon>
        <taxon>Tracheophyta</taxon>
        <taxon>Spermatophyta</taxon>
        <taxon>Magnoliopsida</taxon>
        <taxon>eudicotyledons</taxon>
        <taxon>Gunneridae</taxon>
        <taxon>Pentapetalae</taxon>
        <taxon>rosids</taxon>
        <taxon>fabids</taxon>
        <taxon>Fagales</taxon>
        <taxon>Fagaceae</taxon>
        <taxon>Fagus</taxon>
    </lineage>
</organism>
<protein>
    <recommendedName>
        <fullName evidence="12">Potassium channel domain-containing protein</fullName>
    </recommendedName>
</protein>
<keyword evidence="6 11" id="KW-1133">Transmembrane helix</keyword>
<dbReference type="InterPro" id="IPR018247">
    <property type="entry name" value="EF_Hand_1_Ca_BS"/>
</dbReference>
<evidence type="ECO:0000256" key="8">
    <source>
        <dbReference type="ARBA" id="ARBA00023136"/>
    </source>
</evidence>
<feature type="domain" description="Potassium channel" evidence="12">
    <location>
        <begin position="64"/>
        <end position="144"/>
    </location>
</feature>
<dbReference type="PRINTS" id="PR01333">
    <property type="entry name" value="2POREKCHANEL"/>
</dbReference>
<feature type="region of interest" description="Disordered" evidence="10">
    <location>
        <begin position="1"/>
        <end position="21"/>
    </location>
</feature>
<evidence type="ECO:0000256" key="2">
    <source>
        <dbReference type="ARBA" id="ARBA00010159"/>
    </source>
</evidence>
<dbReference type="PROSITE" id="PS00018">
    <property type="entry name" value="EF_HAND_1"/>
    <property type="match status" value="1"/>
</dbReference>
<evidence type="ECO:0000256" key="11">
    <source>
        <dbReference type="SAM" id="Phobius"/>
    </source>
</evidence>
<feature type="domain" description="Potassium channel" evidence="12">
    <location>
        <begin position="185"/>
        <end position="257"/>
    </location>
</feature>
<feature type="transmembrane region" description="Helical" evidence="11">
    <location>
        <begin position="116"/>
        <end position="136"/>
    </location>
</feature>
<keyword evidence="3" id="KW-0813">Transport</keyword>
<evidence type="ECO:0000256" key="6">
    <source>
        <dbReference type="ARBA" id="ARBA00022989"/>
    </source>
</evidence>
<reference evidence="13" key="1">
    <citation type="submission" date="2018-02" db="EMBL/GenBank/DDBJ databases">
        <authorList>
            <person name="Cohen D.B."/>
            <person name="Kent A.D."/>
        </authorList>
    </citation>
    <scope>NUCLEOTIDE SEQUENCE</scope>
</reference>